<evidence type="ECO:0000313" key="7">
    <source>
        <dbReference type="EMBL" id="HIX51609.1"/>
    </source>
</evidence>
<comment type="caution">
    <text evidence="7">The sequence shown here is derived from an EMBL/GenBank/DDBJ whole genome shotgun (WGS) entry which is preliminary data.</text>
</comment>
<evidence type="ECO:0000256" key="1">
    <source>
        <dbReference type="ARBA" id="ARBA00004651"/>
    </source>
</evidence>
<dbReference type="AlphaFoldDB" id="A0A9D2AWF0"/>
<keyword evidence="4 6" id="KW-1133">Transmembrane helix</keyword>
<evidence type="ECO:0000256" key="3">
    <source>
        <dbReference type="ARBA" id="ARBA00022692"/>
    </source>
</evidence>
<feature type="transmembrane region" description="Helical" evidence="6">
    <location>
        <begin position="179"/>
        <end position="197"/>
    </location>
</feature>
<dbReference type="PANTHER" id="PTHR30213:SF0">
    <property type="entry name" value="UPF0761 MEMBRANE PROTEIN YIHY"/>
    <property type="match status" value="1"/>
</dbReference>
<feature type="transmembrane region" description="Helical" evidence="6">
    <location>
        <begin position="237"/>
        <end position="263"/>
    </location>
</feature>
<evidence type="ECO:0000256" key="4">
    <source>
        <dbReference type="ARBA" id="ARBA00022989"/>
    </source>
</evidence>
<gene>
    <name evidence="7" type="ORF">IAA28_02250</name>
</gene>
<dbReference type="NCBIfam" id="TIGR00765">
    <property type="entry name" value="yihY_not_rbn"/>
    <property type="match status" value="1"/>
</dbReference>
<dbReference type="PANTHER" id="PTHR30213">
    <property type="entry name" value="INNER MEMBRANE PROTEIN YHJD"/>
    <property type="match status" value="1"/>
</dbReference>
<keyword evidence="3 6" id="KW-0812">Transmembrane</keyword>
<dbReference type="PIRSF" id="PIRSF035875">
    <property type="entry name" value="RNase_BN"/>
    <property type="match status" value="1"/>
</dbReference>
<feature type="transmembrane region" description="Helical" evidence="6">
    <location>
        <begin position="82"/>
        <end position="102"/>
    </location>
</feature>
<dbReference type="EMBL" id="DXEU01000039">
    <property type="protein sequence ID" value="HIX51609.1"/>
    <property type="molecule type" value="Genomic_DNA"/>
</dbReference>
<protein>
    <submittedName>
        <fullName evidence="7">YihY/virulence factor BrkB family protein</fullName>
    </submittedName>
</protein>
<sequence length="278" mass="31755">MLYFIIQCRKIAEKFIRDEMTVYAAQASFFIVMAAFPFIMMLMTVVQLIPNLSARDVESTILALIPDVRQVAPLVQNIIIDLYTKSPATVLSVTIVVALWSASKGMQGVERGLNRAYECPIQRNYLVSRLVNMGYTLLFLLTCILSLLFLVFGDSIQSFLDNTFPIAADVAKNILSTRSFLAIVLLVACFTGLYTYLPHRHLLARRQLPGALFSTFGWMLFSYGFSMYFNFFSRFSYMYGSLTAIILLMLWIYFCICILFLGAEINCHLDRLRQRGYL</sequence>
<comment type="subcellular location">
    <subcellularLocation>
        <location evidence="1">Cell membrane</location>
        <topology evidence="1">Multi-pass membrane protein</topology>
    </subcellularLocation>
</comment>
<organism evidence="7 8">
    <name type="scientific">Candidatus Lachnoclostridium stercoripullorum</name>
    <dbReference type="NCBI Taxonomy" id="2838635"/>
    <lineage>
        <taxon>Bacteria</taxon>
        <taxon>Bacillati</taxon>
        <taxon>Bacillota</taxon>
        <taxon>Clostridia</taxon>
        <taxon>Lachnospirales</taxon>
        <taxon>Lachnospiraceae</taxon>
    </lineage>
</organism>
<evidence type="ECO:0000256" key="5">
    <source>
        <dbReference type="ARBA" id="ARBA00023136"/>
    </source>
</evidence>
<keyword evidence="5 6" id="KW-0472">Membrane</keyword>
<dbReference type="GO" id="GO:0005886">
    <property type="term" value="C:plasma membrane"/>
    <property type="evidence" value="ECO:0007669"/>
    <property type="project" value="UniProtKB-SubCell"/>
</dbReference>
<evidence type="ECO:0000313" key="8">
    <source>
        <dbReference type="Proteomes" id="UP000886780"/>
    </source>
</evidence>
<feature type="transmembrane region" description="Helical" evidence="6">
    <location>
        <begin position="130"/>
        <end position="152"/>
    </location>
</feature>
<dbReference type="Pfam" id="PF03631">
    <property type="entry name" value="Virul_fac_BrkB"/>
    <property type="match status" value="1"/>
</dbReference>
<dbReference type="Proteomes" id="UP000886780">
    <property type="component" value="Unassembled WGS sequence"/>
</dbReference>
<evidence type="ECO:0000256" key="6">
    <source>
        <dbReference type="SAM" id="Phobius"/>
    </source>
</evidence>
<accession>A0A9D2AWF0</accession>
<feature type="transmembrane region" description="Helical" evidence="6">
    <location>
        <begin position="209"/>
        <end position="231"/>
    </location>
</feature>
<keyword evidence="2" id="KW-1003">Cell membrane</keyword>
<reference evidence="7" key="1">
    <citation type="journal article" date="2021" name="PeerJ">
        <title>Extensive microbial diversity within the chicken gut microbiome revealed by metagenomics and culture.</title>
        <authorList>
            <person name="Gilroy R."/>
            <person name="Ravi A."/>
            <person name="Getino M."/>
            <person name="Pursley I."/>
            <person name="Horton D.L."/>
            <person name="Alikhan N.F."/>
            <person name="Baker D."/>
            <person name="Gharbi K."/>
            <person name="Hall N."/>
            <person name="Watson M."/>
            <person name="Adriaenssens E.M."/>
            <person name="Foster-Nyarko E."/>
            <person name="Jarju S."/>
            <person name="Secka A."/>
            <person name="Antonio M."/>
            <person name="Oren A."/>
            <person name="Chaudhuri R.R."/>
            <person name="La Ragione R."/>
            <person name="Hildebrand F."/>
            <person name="Pallen M.J."/>
        </authorList>
    </citation>
    <scope>NUCLEOTIDE SEQUENCE</scope>
    <source>
        <strain evidence="7">ChiGjej4B4-12881</strain>
    </source>
</reference>
<name>A0A9D2AWF0_9FIRM</name>
<feature type="transmembrane region" description="Helical" evidence="6">
    <location>
        <begin position="21"/>
        <end position="49"/>
    </location>
</feature>
<reference evidence="7" key="2">
    <citation type="submission" date="2021-04" db="EMBL/GenBank/DDBJ databases">
        <authorList>
            <person name="Gilroy R."/>
        </authorList>
    </citation>
    <scope>NUCLEOTIDE SEQUENCE</scope>
    <source>
        <strain evidence="7">ChiGjej4B4-12881</strain>
    </source>
</reference>
<evidence type="ECO:0000256" key="2">
    <source>
        <dbReference type="ARBA" id="ARBA00022475"/>
    </source>
</evidence>
<dbReference type="InterPro" id="IPR017039">
    <property type="entry name" value="Virul_fac_BrkB"/>
</dbReference>
<proteinExistence type="predicted"/>